<accession>A0ABQ4MLA5</accession>
<comment type="caution">
    <text evidence="1">The sequence shown here is derived from an EMBL/GenBank/DDBJ whole genome shotgun (WGS) entry which is preliminary data.</text>
</comment>
<dbReference type="Proteomes" id="UP000681290">
    <property type="component" value="Unassembled WGS sequence"/>
</dbReference>
<dbReference type="InterPro" id="IPR029033">
    <property type="entry name" value="His_PPase_superfam"/>
</dbReference>
<protein>
    <submittedName>
        <fullName evidence="1">Phosphoglycerate mutase</fullName>
    </submittedName>
</protein>
<gene>
    <name evidence="1" type="ORF">J15TS10_05760</name>
</gene>
<dbReference type="PANTHER" id="PTHR48100">
    <property type="entry name" value="BROAD-SPECIFICITY PHOSPHATASE YOR283W-RELATED"/>
    <property type="match status" value="1"/>
</dbReference>
<dbReference type="Pfam" id="PF00300">
    <property type="entry name" value="His_Phos_1"/>
    <property type="match status" value="1"/>
</dbReference>
<organism evidence="1 2">
    <name type="scientific">Paenibacillus woosongensis</name>
    <dbReference type="NCBI Taxonomy" id="307580"/>
    <lineage>
        <taxon>Bacteria</taxon>
        <taxon>Bacillati</taxon>
        <taxon>Bacillota</taxon>
        <taxon>Bacilli</taxon>
        <taxon>Bacillales</taxon>
        <taxon>Paenibacillaceae</taxon>
        <taxon>Paenibacillus</taxon>
    </lineage>
</organism>
<dbReference type="Gene3D" id="3.40.50.1240">
    <property type="entry name" value="Phosphoglycerate mutase-like"/>
    <property type="match status" value="1"/>
</dbReference>
<dbReference type="InterPro" id="IPR050275">
    <property type="entry name" value="PGM_Phosphatase"/>
</dbReference>
<name>A0ABQ4MLA5_9BACL</name>
<evidence type="ECO:0000313" key="2">
    <source>
        <dbReference type="Proteomes" id="UP000681290"/>
    </source>
</evidence>
<keyword evidence="2" id="KW-1185">Reference proteome</keyword>
<dbReference type="RefSeq" id="WP_213588797.1">
    <property type="nucleotide sequence ID" value="NZ_BOSM01000001.1"/>
</dbReference>
<sequence>MKELYIVRHGEAEHLLNGLGGGWVETPLTDLGRIQSRQAGIRLRELIRDNKFDIYSSDLSRAYETASIIGEILGRQPVVSPLIRGLSLGVAGAMQKEEADLVKNPITLPLFDWIPYQGAESLEMMQERVNCFMEELYKEDGDGIKILVLHGNSGVSVLYWWLDIGREILTKLTKPSFQLDPCSLTHVVKDKVGKPGIVKINDTSHIRKDRSPNRG</sequence>
<dbReference type="InterPro" id="IPR013078">
    <property type="entry name" value="His_Pase_superF_clade-1"/>
</dbReference>
<evidence type="ECO:0000313" key="1">
    <source>
        <dbReference type="EMBL" id="GIP56762.1"/>
    </source>
</evidence>
<proteinExistence type="predicted"/>
<dbReference type="SUPFAM" id="SSF53254">
    <property type="entry name" value="Phosphoglycerate mutase-like"/>
    <property type="match status" value="1"/>
</dbReference>
<dbReference type="SMART" id="SM00855">
    <property type="entry name" value="PGAM"/>
    <property type="match status" value="1"/>
</dbReference>
<reference evidence="1 2" key="1">
    <citation type="submission" date="2021-03" db="EMBL/GenBank/DDBJ databases">
        <title>Antimicrobial resistance genes in bacteria isolated from Japanese honey, and their potential for conferring macrolide and lincosamide resistance in the American foulbrood pathogen Paenibacillus larvae.</title>
        <authorList>
            <person name="Okamoto M."/>
            <person name="Kumagai M."/>
            <person name="Kanamori H."/>
            <person name="Takamatsu D."/>
        </authorList>
    </citation>
    <scope>NUCLEOTIDE SEQUENCE [LARGE SCALE GENOMIC DNA]</scope>
    <source>
        <strain evidence="1 2">J15TS10</strain>
    </source>
</reference>
<dbReference type="CDD" id="cd07067">
    <property type="entry name" value="HP_PGM_like"/>
    <property type="match status" value="1"/>
</dbReference>
<dbReference type="PANTHER" id="PTHR48100:SF1">
    <property type="entry name" value="HISTIDINE PHOSPHATASE FAMILY PROTEIN-RELATED"/>
    <property type="match status" value="1"/>
</dbReference>
<dbReference type="EMBL" id="BOSM01000001">
    <property type="protein sequence ID" value="GIP56762.1"/>
    <property type="molecule type" value="Genomic_DNA"/>
</dbReference>